<sequence length="94" mass="9222">MNGPAKGLVDWIIRSSSSGNADLVTWTCSSSAAASGPGGVDLCQGTILDQWTWRYGPGSQGPSGPSGPGGYGPRGPRASAAVAAAAASGPEDMT</sequence>
<evidence type="ECO:0000313" key="2">
    <source>
        <dbReference type="EMBL" id="GBM59370.1"/>
    </source>
</evidence>
<dbReference type="AlphaFoldDB" id="A0A4Y2GZX5"/>
<name>A0A4Y2GZX5_ARAVE</name>
<proteinExistence type="predicted"/>
<feature type="compositionally biased region" description="Gly residues" evidence="1">
    <location>
        <begin position="58"/>
        <end position="73"/>
    </location>
</feature>
<accession>A0A4Y2GZX5</accession>
<dbReference type="EMBL" id="BGPR01001678">
    <property type="protein sequence ID" value="GBM59370.1"/>
    <property type="molecule type" value="Genomic_DNA"/>
</dbReference>
<dbReference type="Proteomes" id="UP000499080">
    <property type="component" value="Unassembled WGS sequence"/>
</dbReference>
<evidence type="ECO:0000256" key="1">
    <source>
        <dbReference type="SAM" id="MobiDB-lite"/>
    </source>
</evidence>
<feature type="compositionally biased region" description="Low complexity" evidence="1">
    <location>
        <begin position="74"/>
        <end position="88"/>
    </location>
</feature>
<gene>
    <name evidence="2" type="ORF">AVEN_17406_1</name>
</gene>
<keyword evidence="3" id="KW-1185">Reference proteome</keyword>
<comment type="caution">
    <text evidence="2">The sequence shown here is derived from an EMBL/GenBank/DDBJ whole genome shotgun (WGS) entry which is preliminary data.</text>
</comment>
<organism evidence="2 3">
    <name type="scientific">Araneus ventricosus</name>
    <name type="common">Orbweaver spider</name>
    <name type="synonym">Epeira ventricosa</name>
    <dbReference type="NCBI Taxonomy" id="182803"/>
    <lineage>
        <taxon>Eukaryota</taxon>
        <taxon>Metazoa</taxon>
        <taxon>Ecdysozoa</taxon>
        <taxon>Arthropoda</taxon>
        <taxon>Chelicerata</taxon>
        <taxon>Arachnida</taxon>
        <taxon>Araneae</taxon>
        <taxon>Araneomorphae</taxon>
        <taxon>Entelegynae</taxon>
        <taxon>Araneoidea</taxon>
        <taxon>Araneidae</taxon>
        <taxon>Araneus</taxon>
    </lineage>
</organism>
<evidence type="ECO:0000313" key="3">
    <source>
        <dbReference type="Proteomes" id="UP000499080"/>
    </source>
</evidence>
<protein>
    <submittedName>
        <fullName evidence="2">Uncharacterized protein</fullName>
    </submittedName>
</protein>
<feature type="region of interest" description="Disordered" evidence="1">
    <location>
        <begin position="54"/>
        <end position="94"/>
    </location>
</feature>
<reference evidence="2 3" key="1">
    <citation type="journal article" date="2019" name="Sci. Rep.">
        <title>Orb-weaving spider Araneus ventricosus genome elucidates the spidroin gene catalogue.</title>
        <authorList>
            <person name="Kono N."/>
            <person name="Nakamura H."/>
            <person name="Ohtoshi R."/>
            <person name="Moran D.A.P."/>
            <person name="Shinohara A."/>
            <person name="Yoshida Y."/>
            <person name="Fujiwara M."/>
            <person name="Mori M."/>
            <person name="Tomita M."/>
            <person name="Arakawa K."/>
        </authorList>
    </citation>
    <scope>NUCLEOTIDE SEQUENCE [LARGE SCALE GENOMIC DNA]</scope>
</reference>